<dbReference type="EMBL" id="BSXU01002852">
    <property type="protein sequence ID" value="GMG39351.1"/>
    <property type="molecule type" value="Genomic_DNA"/>
</dbReference>
<sequence length="370" mass="42533">MKFQKVETRLNMDNKSTQVFNFDPNEIPPMTEQEIEKRRVRTKRINTHNFCCKTFGLSDEYLIDMEKEFAEEDAKRATKYAAKIPCNLTDSFSSDIIAELKVADANLVHIIDETKHHETEPKRFSNTRTSSEKTIDTDANWDEILKTNDALTLFDETKSNENRTPLTSDVDEVLGFDAFTHSKKFTRSTIQDNCSAEETFEDSEVSKLPNTDDNLSSNAVSEISATLPLFATTPFISEFQTFDGNYLKDQRDKVNVELSISSEHLNQHDNAATGLTPTIVRRLIKEVQDIDAVLQQLKKKSRKRESKSVHSKNHRKTNTTNKATKSNKKVVTCNEDDTHDKTNLSKTTRNHRSWLCLQFHRQRKSNTNML</sequence>
<proteinExistence type="predicted"/>
<dbReference type="AlphaFoldDB" id="A0A9W6YUP6"/>
<feature type="compositionally biased region" description="Basic residues" evidence="1">
    <location>
        <begin position="298"/>
        <end position="317"/>
    </location>
</feature>
<reference evidence="2" key="1">
    <citation type="submission" date="2023-04" db="EMBL/GenBank/DDBJ databases">
        <title>Ambrosiozyma monospora NBRC 1965.</title>
        <authorList>
            <person name="Ichikawa N."/>
            <person name="Sato H."/>
            <person name="Tonouchi N."/>
        </authorList>
    </citation>
    <scope>NUCLEOTIDE SEQUENCE</scope>
    <source>
        <strain evidence="2">NBRC 1965</strain>
    </source>
</reference>
<accession>A0A9W6YUP6</accession>
<name>A0A9W6YUP6_AMBMO</name>
<organism evidence="2 3">
    <name type="scientific">Ambrosiozyma monospora</name>
    <name type="common">Yeast</name>
    <name type="synonym">Endomycopsis monosporus</name>
    <dbReference type="NCBI Taxonomy" id="43982"/>
    <lineage>
        <taxon>Eukaryota</taxon>
        <taxon>Fungi</taxon>
        <taxon>Dikarya</taxon>
        <taxon>Ascomycota</taxon>
        <taxon>Saccharomycotina</taxon>
        <taxon>Pichiomycetes</taxon>
        <taxon>Pichiales</taxon>
        <taxon>Pichiaceae</taxon>
        <taxon>Ambrosiozyma</taxon>
    </lineage>
</organism>
<comment type="caution">
    <text evidence="2">The sequence shown here is derived from an EMBL/GenBank/DDBJ whole genome shotgun (WGS) entry which is preliminary data.</text>
</comment>
<protein>
    <submittedName>
        <fullName evidence="2">Unnamed protein product</fullName>
    </submittedName>
</protein>
<evidence type="ECO:0000313" key="2">
    <source>
        <dbReference type="EMBL" id="GMG39351.1"/>
    </source>
</evidence>
<feature type="region of interest" description="Disordered" evidence="1">
    <location>
        <begin position="298"/>
        <end position="345"/>
    </location>
</feature>
<keyword evidence="3" id="KW-1185">Reference proteome</keyword>
<gene>
    <name evidence="2" type="ORF">Amon01_000526700</name>
</gene>
<dbReference type="Proteomes" id="UP001165063">
    <property type="component" value="Unassembled WGS sequence"/>
</dbReference>
<evidence type="ECO:0000313" key="3">
    <source>
        <dbReference type="Proteomes" id="UP001165063"/>
    </source>
</evidence>
<evidence type="ECO:0000256" key="1">
    <source>
        <dbReference type="SAM" id="MobiDB-lite"/>
    </source>
</evidence>